<dbReference type="AlphaFoldDB" id="A0A9P5K741"/>
<dbReference type="Proteomes" id="UP000711996">
    <property type="component" value="Unassembled WGS sequence"/>
</dbReference>
<protein>
    <submittedName>
        <fullName evidence="2">Uncharacterized protein</fullName>
    </submittedName>
</protein>
<comment type="caution">
    <text evidence="2">The sequence shown here is derived from an EMBL/GenBank/DDBJ whole genome shotgun (WGS) entry which is preliminary data.</text>
</comment>
<dbReference type="EMBL" id="QPMT01000007">
    <property type="protein sequence ID" value="KAF4862946.1"/>
    <property type="molecule type" value="Genomic_DNA"/>
</dbReference>
<feature type="region of interest" description="Disordered" evidence="1">
    <location>
        <begin position="120"/>
        <end position="299"/>
    </location>
</feature>
<evidence type="ECO:0000313" key="3">
    <source>
        <dbReference type="Proteomes" id="UP000711996"/>
    </source>
</evidence>
<feature type="compositionally biased region" description="Basic and acidic residues" evidence="1">
    <location>
        <begin position="127"/>
        <end position="153"/>
    </location>
</feature>
<reference evidence="2" key="1">
    <citation type="submission" date="2019-06" db="EMBL/GenBank/DDBJ databases">
        <authorList>
            <person name="Gan P."/>
            <person name="Shirasu K."/>
        </authorList>
    </citation>
    <scope>NUCLEOTIDE SEQUENCE [LARGE SCALE GENOMIC DNA]</scope>
    <source>
        <strain evidence="2">CAD2</strain>
    </source>
</reference>
<feature type="compositionally biased region" description="Low complexity" evidence="1">
    <location>
        <begin position="212"/>
        <end position="239"/>
    </location>
</feature>
<feature type="compositionally biased region" description="Low complexity" evidence="1">
    <location>
        <begin position="266"/>
        <end position="292"/>
    </location>
</feature>
<keyword evidence="3" id="KW-1185">Reference proteome</keyword>
<name>A0A9P5K741_COLSI</name>
<dbReference type="OrthoDB" id="4847255at2759"/>
<feature type="compositionally biased region" description="Polar residues" evidence="1">
    <location>
        <begin position="178"/>
        <end position="188"/>
    </location>
</feature>
<evidence type="ECO:0000256" key="1">
    <source>
        <dbReference type="SAM" id="MobiDB-lite"/>
    </source>
</evidence>
<proteinExistence type="predicted"/>
<evidence type="ECO:0000313" key="2">
    <source>
        <dbReference type="EMBL" id="KAF4862946.1"/>
    </source>
</evidence>
<gene>
    <name evidence="2" type="ORF">CGCSCA2_v003208</name>
</gene>
<sequence>MAPALAPDHFVGFDVSDDDKPFLLDVLAHPGTPWEEKAVVSDICLFSGFEDWYLKLECAASIKDNRSPPAPELDARDVLAFVPRPTKAALANEELRKGWAATDQSIKNLSAMLRVHRSGLTASPQPVEKEERVIKREGGLKRERDDDATEAPRRVKRQRTAPKATSHYFAPPGHEHAQQQSASTSPAGSEQPDPSAIIRHGIATPRNSPRKSNNPESANASASGPSESSSSIQTAASQANGGNDDIAGDLKGNGPQTARDLRAEKPSWPTRLSPSPSPSPTTSSGPLSPLDLSHVKSEE</sequence>
<organism evidence="2 3">
    <name type="scientific">Colletotrichum siamense</name>
    <name type="common">Anthracnose fungus</name>
    <dbReference type="NCBI Taxonomy" id="690259"/>
    <lineage>
        <taxon>Eukaryota</taxon>
        <taxon>Fungi</taxon>
        <taxon>Dikarya</taxon>
        <taxon>Ascomycota</taxon>
        <taxon>Pezizomycotina</taxon>
        <taxon>Sordariomycetes</taxon>
        <taxon>Hypocreomycetidae</taxon>
        <taxon>Glomerellales</taxon>
        <taxon>Glomerellaceae</taxon>
        <taxon>Colletotrichum</taxon>
        <taxon>Colletotrichum gloeosporioides species complex</taxon>
    </lineage>
</organism>
<accession>A0A9P5K741</accession>